<dbReference type="Gene3D" id="3.30.420.10">
    <property type="entry name" value="Ribonuclease H-like superfamily/Ribonuclease H"/>
    <property type="match status" value="1"/>
</dbReference>
<feature type="region of interest" description="Disordered" evidence="1">
    <location>
        <begin position="276"/>
        <end position="424"/>
    </location>
</feature>
<dbReference type="EMBL" id="BSXT01000450">
    <property type="protein sequence ID" value="GMF27838.1"/>
    <property type="molecule type" value="Genomic_DNA"/>
</dbReference>
<reference evidence="3" key="1">
    <citation type="submission" date="2023-04" db="EMBL/GenBank/DDBJ databases">
        <title>Phytophthora fragariaefolia NBRC 109709.</title>
        <authorList>
            <person name="Ichikawa N."/>
            <person name="Sato H."/>
            <person name="Tonouchi N."/>
        </authorList>
    </citation>
    <scope>NUCLEOTIDE SEQUENCE</scope>
    <source>
        <strain evidence="3">NBRC 109709</strain>
    </source>
</reference>
<name>A0A9W6U7L2_9STRA</name>
<feature type="compositionally biased region" description="Polar residues" evidence="1">
    <location>
        <begin position="340"/>
        <end position="350"/>
    </location>
</feature>
<dbReference type="InterPro" id="IPR012337">
    <property type="entry name" value="RNaseH-like_sf"/>
</dbReference>
<dbReference type="PROSITE" id="PS50994">
    <property type="entry name" value="INTEGRASE"/>
    <property type="match status" value="1"/>
</dbReference>
<dbReference type="InterPro" id="IPR057670">
    <property type="entry name" value="SH3_retrovirus"/>
</dbReference>
<evidence type="ECO:0000259" key="2">
    <source>
        <dbReference type="PROSITE" id="PS50994"/>
    </source>
</evidence>
<dbReference type="PANTHER" id="PTHR42648">
    <property type="entry name" value="TRANSPOSASE, PUTATIVE-RELATED"/>
    <property type="match status" value="1"/>
</dbReference>
<dbReference type="PANTHER" id="PTHR42648:SF28">
    <property type="entry name" value="TRANSPOSON-ENCODED PROTEIN WITH RIBONUCLEASE H-LIKE AND RETROVIRUS ZINC FINGER-LIKE DOMAINS"/>
    <property type="match status" value="1"/>
</dbReference>
<dbReference type="InterPro" id="IPR039537">
    <property type="entry name" value="Retrotran_Ty1/copia-like"/>
</dbReference>
<accession>A0A9W6U7L2</accession>
<dbReference type="InterPro" id="IPR001584">
    <property type="entry name" value="Integrase_cat-core"/>
</dbReference>
<proteinExistence type="predicted"/>
<comment type="caution">
    <text evidence="3">The sequence shown here is derived from an EMBL/GenBank/DDBJ whole genome shotgun (WGS) entry which is preliminary data.</text>
</comment>
<keyword evidence="4" id="KW-1185">Reference proteome</keyword>
<evidence type="ECO:0000256" key="1">
    <source>
        <dbReference type="SAM" id="MobiDB-lite"/>
    </source>
</evidence>
<evidence type="ECO:0000313" key="4">
    <source>
        <dbReference type="Proteomes" id="UP001165121"/>
    </source>
</evidence>
<protein>
    <submittedName>
        <fullName evidence="3">Unnamed protein product</fullName>
    </submittedName>
</protein>
<organism evidence="3 4">
    <name type="scientific">Phytophthora fragariaefolia</name>
    <dbReference type="NCBI Taxonomy" id="1490495"/>
    <lineage>
        <taxon>Eukaryota</taxon>
        <taxon>Sar</taxon>
        <taxon>Stramenopiles</taxon>
        <taxon>Oomycota</taxon>
        <taxon>Peronosporomycetes</taxon>
        <taxon>Peronosporales</taxon>
        <taxon>Peronosporaceae</taxon>
        <taxon>Phytophthora</taxon>
    </lineage>
</organism>
<dbReference type="AlphaFoldDB" id="A0A9W6U7L2"/>
<dbReference type="Proteomes" id="UP001165121">
    <property type="component" value="Unassembled WGS sequence"/>
</dbReference>
<dbReference type="Pfam" id="PF25597">
    <property type="entry name" value="SH3_retrovirus"/>
    <property type="match status" value="1"/>
</dbReference>
<dbReference type="GO" id="GO:0003676">
    <property type="term" value="F:nucleic acid binding"/>
    <property type="evidence" value="ECO:0007669"/>
    <property type="project" value="InterPro"/>
</dbReference>
<dbReference type="InterPro" id="IPR036397">
    <property type="entry name" value="RNaseH_sf"/>
</dbReference>
<evidence type="ECO:0000313" key="3">
    <source>
        <dbReference type="EMBL" id="GMF27838.1"/>
    </source>
</evidence>
<feature type="domain" description="Integrase catalytic" evidence="2">
    <location>
        <begin position="1"/>
        <end position="173"/>
    </location>
</feature>
<gene>
    <name evidence="3" type="ORF">Pfra01_000562000</name>
</gene>
<dbReference type="SUPFAM" id="SSF53098">
    <property type="entry name" value="Ribonuclease H-like"/>
    <property type="match status" value="1"/>
</dbReference>
<dbReference type="GO" id="GO:0015074">
    <property type="term" value="P:DNA integration"/>
    <property type="evidence" value="ECO:0007669"/>
    <property type="project" value="InterPro"/>
</dbReference>
<dbReference type="OrthoDB" id="693274at2759"/>
<sequence length="424" mass="47678">MSRHPTSREYLVGEKVHVDAWGPYAQPSFGGKRYFVVFVDDASRFVTVYLFEHRSEVYEKFEAYYERVKTQLDVRMKGLRSDNAKEFQHLQNTCESKYGMEFDSSVKHTPEQNGVAERMIRTITEKMRCMLLHFDLPELMWGEAALTATYCVNILPSSARGLEVPYAVWYRKVLAYEKLRTFGCAALAYVDKVERHKMETKAKEDVFVGYSREKRGYRLLDSKTNKFRHTVVFYETKAGRVLNGSNSTHEESVSDYLGGVVEQDDIQPILDEMRVGNNCGDESRDRTGGADVRIVRSGGADDGPRPKRVWFLQITDRPEDMPSRTTNSLENQRRDGSGRCTATTVTTNSSDNHRDGGGRCAAPTQTSHDNQRRNGSGRCTAPTVQTQVSNEPAGARAPEPSSEVVTIGPESSTSLLGGDSNSEK</sequence>